<evidence type="ECO:0000256" key="2">
    <source>
        <dbReference type="ARBA" id="ARBA00007928"/>
    </source>
</evidence>
<feature type="transmembrane region" description="Helical" evidence="7">
    <location>
        <begin position="183"/>
        <end position="206"/>
    </location>
</feature>
<keyword evidence="5 7" id="KW-1133">Transmembrane helix</keyword>
<dbReference type="PIRSF" id="PIRSF006324">
    <property type="entry name" value="LeuE"/>
    <property type="match status" value="1"/>
</dbReference>
<name>I0KYQ4_9ACTN</name>
<feature type="transmembrane region" description="Helical" evidence="7">
    <location>
        <begin position="31"/>
        <end position="53"/>
    </location>
</feature>
<evidence type="ECO:0000256" key="1">
    <source>
        <dbReference type="ARBA" id="ARBA00004651"/>
    </source>
</evidence>
<feature type="transmembrane region" description="Helical" evidence="7">
    <location>
        <begin position="65"/>
        <end position="90"/>
    </location>
</feature>
<keyword evidence="4 7" id="KW-0812">Transmembrane</keyword>
<reference evidence="9" key="1">
    <citation type="journal article" date="2012" name="J. Bacteriol.">
        <title>Genome Sequence of Micromonospora lupini Lupac 08, Isolated from Root Nodules of Lupinus angustifolius.</title>
        <authorList>
            <person name="Alonso-Vega P."/>
            <person name="Normand P."/>
            <person name="Bacigalupe R."/>
            <person name="Pujic P."/>
            <person name="Lajus A."/>
            <person name="Vallenet D."/>
            <person name="Carro L."/>
            <person name="Coll P."/>
            <person name="Trujillo M.E."/>
        </authorList>
    </citation>
    <scope>NUCLEOTIDE SEQUENCE [LARGE SCALE GENOMIC DNA]</scope>
    <source>
        <strain evidence="9">Lupac 08</strain>
    </source>
</reference>
<dbReference type="AlphaFoldDB" id="I0KYQ4"/>
<evidence type="ECO:0000256" key="5">
    <source>
        <dbReference type="ARBA" id="ARBA00022989"/>
    </source>
</evidence>
<dbReference type="Proteomes" id="UP000003448">
    <property type="component" value="Unassembled WGS sequence"/>
</dbReference>
<evidence type="ECO:0000256" key="7">
    <source>
        <dbReference type="SAM" id="Phobius"/>
    </source>
</evidence>
<dbReference type="PANTHER" id="PTHR30086">
    <property type="entry name" value="ARGININE EXPORTER PROTEIN ARGO"/>
    <property type="match status" value="1"/>
</dbReference>
<keyword evidence="9" id="KW-1185">Reference proteome</keyword>
<accession>I0KYQ4</accession>
<dbReference type="InterPro" id="IPR001123">
    <property type="entry name" value="LeuE-type"/>
</dbReference>
<dbReference type="GO" id="GO:0015190">
    <property type="term" value="F:L-leucine transmembrane transporter activity"/>
    <property type="evidence" value="ECO:0007669"/>
    <property type="project" value="TreeGrafter"/>
</dbReference>
<feature type="transmembrane region" description="Helical" evidence="7">
    <location>
        <begin position="96"/>
        <end position="120"/>
    </location>
</feature>
<comment type="similarity">
    <text evidence="2">Belongs to the Rht family.</text>
</comment>
<organism evidence="8 9">
    <name type="scientific">Micromonospora lupini str. Lupac 08</name>
    <dbReference type="NCBI Taxonomy" id="1150864"/>
    <lineage>
        <taxon>Bacteria</taxon>
        <taxon>Bacillati</taxon>
        <taxon>Actinomycetota</taxon>
        <taxon>Actinomycetes</taxon>
        <taxon>Micromonosporales</taxon>
        <taxon>Micromonosporaceae</taxon>
        <taxon>Micromonospora</taxon>
    </lineage>
</organism>
<sequence length="243" mass="25665">MAERTGQAARKTSADGTGGVMMAGVLGITDIWTYVLGTVAIILLPGPNSLFVLSTAAKRGVGVGYRAAAGVFVGDGVLMILSAAGVASLLKAYPPLFLVIKYAGAAYLGYVGVTMLLGAVRRWRDRNDPGTPRLIDAAEPAQMRSPFRKALVISLLNPKAILFFISFFIQFVDPDYAWPALSFLLLGLIAQVTSALYLTALIFAGTFLATQFRRRRRLAVGGTTAVAALFLAFSLKLATASAG</sequence>
<protein>
    <submittedName>
        <fullName evidence="8">Lysine exporter</fullName>
    </submittedName>
</protein>
<dbReference type="NCBIfam" id="NF008201">
    <property type="entry name" value="PRK10958.1"/>
    <property type="match status" value="1"/>
</dbReference>
<comment type="subcellular location">
    <subcellularLocation>
        <location evidence="1">Cell membrane</location>
        <topology evidence="1">Multi-pass membrane protein</topology>
    </subcellularLocation>
</comment>
<dbReference type="PANTHER" id="PTHR30086:SF15">
    <property type="entry name" value="LEUCINE EFFLUX PROTEIN"/>
    <property type="match status" value="1"/>
</dbReference>
<dbReference type="Pfam" id="PF01810">
    <property type="entry name" value="LysE"/>
    <property type="match status" value="1"/>
</dbReference>
<feature type="transmembrane region" description="Helical" evidence="7">
    <location>
        <begin position="150"/>
        <end position="171"/>
    </location>
</feature>
<dbReference type="GO" id="GO:0005886">
    <property type="term" value="C:plasma membrane"/>
    <property type="evidence" value="ECO:0007669"/>
    <property type="project" value="UniProtKB-SubCell"/>
</dbReference>
<evidence type="ECO:0000313" key="9">
    <source>
        <dbReference type="Proteomes" id="UP000003448"/>
    </source>
</evidence>
<evidence type="ECO:0000256" key="3">
    <source>
        <dbReference type="ARBA" id="ARBA00022475"/>
    </source>
</evidence>
<proteinExistence type="inferred from homology"/>
<gene>
    <name evidence="8" type="ORF">MILUP08_41617</name>
</gene>
<keyword evidence="3" id="KW-1003">Cell membrane</keyword>
<dbReference type="STRING" id="1150864.MILUP08_41617"/>
<evidence type="ECO:0000313" key="8">
    <source>
        <dbReference type="EMBL" id="CCH16701.1"/>
    </source>
</evidence>
<comment type="caution">
    <text evidence="8">The sequence shown here is derived from an EMBL/GenBank/DDBJ whole genome shotgun (WGS) entry which is preliminary data.</text>
</comment>
<feature type="transmembrane region" description="Helical" evidence="7">
    <location>
        <begin position="218"/>
        <end position="238"/>
    </location>
</feature>
<dbReference type="EMBL" id="CAIE01000015">
    <property type="protein sequence ID" value="CCH16701.1"/>
    <property type="molecule type" value="Genomic_DNA"/>
</dbReference>
<evidence type="ECO:0000256" key="4">
    <source>
        <dbReference type="ARBA" id="ARBA00022692"/>
    </source>
</evidence>
<evidence type="ECO:0000256" key="6">
    <source>
        <dbReference type="ARBA" id="ARBA00023136"/>
    </source>
</evidence>
<dbReference type="GO" id="GO:0015820">
    <property type="term" value="P:L-leucine transport"/>
    <property type="evidence" value="ECO:0007669"/>
    <property type="project" value="TreeGrafter"/>
</dbReference>
<keyword evidence="6 7" id="KW-0472">Membrane</keyword>
<dbReference type="eggNOG" id="COG1280">
    <property type="taxonomic scope" value="Bacteria"/>
</dbReference>